<feature type="region of interest" description="Disordered" evidence="2">
    <location>
        <begin position="134"/>
        <end position="211"/>
    </location>
</feature>
<feature type="region of interest" description="Disordered" evidence="2">
    <location>
        <begin position="45"/>
        <end position="79"/>
    </location>
</feature>
<feature type="compositionally biased region" description="Basic and acidic residues" evidence="2">
    <location>
        <begin position="570"/>
        <end position="604"/>
    </location>
</feature>
<name>A0AAD1YAF4_EUPCR</name>
<gene>
    <name evidence="3" type="ORF">ECRASSUSDP1_LOCUS28703</name>
</gene>
<evidence type="ECO:0000313" key="4">
    <source>
        <dbReference type="Proteomes" id="UP001295684"/>
    </source>
</evidence>
<feature type="coiled-coil region" evidence="1">
    <location>
        <begin position="871"/>
        <end position="919"/>
    </location>
</feature>
<feature type="region of interest" description="Disordered" evidence="2">
    <location>
        <begin position="540"/>
        <end position="613"/>
    </location>
</feature>
<keyword evidence="4" id="KW-1185">Reference proteome</keyword>
<feature type="compositionally biased region" description="Low complexity" evidence="2">
    <location>
        <begin position="182"/>
        <end position="208"/>
    </location>
</feature>
<dbReference type="EMBL" id="CAMPGE010029597">
    <property type="protein sequence ID" value="CAI2387076.1"/>
    <property type="molecule type" value="Genomic_DNA"/>
</dbReference>
<feature type="compositionally biased region" description="Basic and acidic residues" evidence="2">
    <location>
        <begin position="1551"/>
        <end position="1571"/>
    </location>
</feature>
<feature type="compositionally biased region" description="Polar residues" evidence="2">
    <location>
        <begin position="140"/>
        <end position="168"/>
    </location>
</feature>
<dbReference type="Proteomes" id="UP001295684">
    <property type="component" value="Unassembled WGS sequence"/>
</dbReference>
<evidence type="ECO:0000313" key="3">
    <source>
        <dbReference type="EMBL" id="CAI2387076.1"/>
    </source>
</evidence>
<organism evidence="3 4">
    <name type="scientific">Euplotes crassus</name>
    <dbReference type="NCBI Taxonomy" id="5936"/>
    <lineage>
        <taxon>Eukaryota</taxon>
        <taxon>Sar</taxon>
        <taxon>Alveolata</taxon>
        <taxon>Ciliophora</taxon>
        <taxon>Intramacronucleata</taxon>
        <taxon>Spirotrichea</taxon>
        <taxon>Hypotrichia</taxon>
        <taxon>Euplotida</taxon>
        <taxon>Euplotidae</taxon>
        <taxon>Moneuplotes</taxon>
    </lineage>
</organism>
<reference evidence="3" key="1">
    <citation type="submission" date="2023-07" db="EMBL/GenBank/DDBJ databases">
        <authorList>
            <consortium name="AG Swart"/>
            <person name="Singh M."/>
            <person name="Singh A."/>
            <person name="Seah K."/>
            <person name="Emmerich C."/>
        </authorList>
    </citation>
    <scope>NUCLEOTIDE SEQUENCE</scope>
    <source>
        <strain evidence="3">DP1</strain>
    </source>
</reference>
<sequence length="1612" mass="185899">MSTGKGNYLKVREQTKIYENTISISNTPSPQYIKTKRLNIKHQQLIKDRKDGSRKSFADKNSSGDKDYLMPETSLSPITSGIHHTRECIKNMEEDSKQKTNSSHSRGARLSNSSYQLDKLIYLKQDCNSERTVNKEIYPNNVSDEPNMEETSQSVFTPQSKNNITVIRQSEARKIDEKRECSNSSSNSKSSGNFENDSSSSPEPLSSRLEGKKMMVYETENMQEKYIEGINKVGDQYHPNFHKELHQVSGDKPPTSERMTITDDPDTPSLEFTRLDEEKISITEFDCRDSKVTQLRRFSEVEKIESESAAQHQMRIEEEPLVLDAKVDSKSKGRYSYSKANDESNHILISEEEVPRNTMIQVRYQDPDKRKLSSIEHRNEEEKGLYLEVPAQDFRQNNEEKSIHNKDDLENFSLQAQIKSYKDAYLFQSQYLSGITEKSEEESGYTNQIYKSTSYLNNEGKKHDMFVSSNYSDVSSNINSRLLKYFEDSLQKEIPMAMSPLHNPQNFNDSHQMKEGSKSHSNIFPVEEENKRVPTEVLSCEQEKDGNASTYSLAKSNNYEDLTSNNASSHKKDDYQQYFHKEAEENKSQNPNKRIEYEQIESKPESMNSSMERKERNIKKFIESADNENILDDLSDQEQHLNISSISKIEDSSISHKIPVLVEDKSVIEDSKEKSISRQPTFSRFIPNLRQSNENHQKKNSKLVYGYNADDRSDKNLRVSDGVVAPLLSSISGSDSNFKNLSKVEHSKHEILSSKNRSLNQEKPDISYKSSENVYPQFFASNEMKTFTMSSEGSKKYRSPTFEAISEEENNVSNYCVDSPLHKKLNMDIEHPEHHTSRRYFKRPPSIHAALSPDISQANKEMMVQNPKIIIAHYENIIQCLNKDYETLYQKKEDSDIKAQKLKTQMSDSNKLILKLQEEKESDKVKFLQVLNKNTPMSKGDLEPLILGKQFQLESSSNTNSEENLCKSDELLTKKSEASSVIENSKAKIDARKSTIFQYKASLKQKKDQIFTLNNLNSNLKSELLAQKELEDELKRELIQQKQRRKDLELEVKKLRTQKGQDNISIRKLGNQIEILTRKLQEEKENYSYLQNETDEIKMENSELKSKNMSLERERCILQNRFDKLNRMLTRASADSKRYKSVVGLQNNALQDLQKDYNKAMVDLSQSANLSEGQNFYSQRDKSALNEDRVIENDEKKSFSYIFMDKLAHKNTPERKLVEKLYHHKEGRNRYIGNYHSNSLYAGYLHDSKMKCLNLSTNLADLGQKDADKSLKSANLFEKTLDNPLMKYTKDDKCNISLTEEEVNDNTPKYTQRVRNNSEFKFESKRISTENVIQISQESNSPEVPSSKHEDSFVSASTIKNSTLQNSPEVIDTIHNLKDKFRRSKSRRENRILIQPLPKLKAKSKYEDFRGAQSIERKPLTCMKSNITSLKALKPSSIVDTSQRLTKGSNNYSSIFNPKSSIFSPGTCDRTKLSKDELVSSLDNTMIKGTFKSENRDSASSVATKITMSKPFKIQRKGGNYSVIKCGKTFKKQIKNERKSNIRYPEGIQTSRRDSDEAKENKFQSVEEKSFHRNPSWKLQKTKYGSNYRMKAKTAEHHQKSSRGFSVVQRDV</sequence>
<evidence type="ECO:0000256" key="2">
    <source>
        <dbReference type="SAM" id="MobiDB-lite"/>
    </source>
</evidence>
<feature type="compositionally biased region" description="Basic and acidic residues" evidence="2">
    <location>
        <begin position="45"/>
        <end position="69"/>
    </location>
</feature>
<evidence type="ECO:0000256" key="1">
    <source>
        <dbReference type="SAM" id="Coils"/>
    </source>
</evidence>
<protein>
    <submittedName>
        <fullName evidence="3">Uncharacterized protein</fullName>
    </submittedName>
</protein>
<feature type="coiled-coil region" evidence="1">
    <location>
        <begin position="1003"/>
        <end position="1114"/>
    </location>
</feature>
<accession>A0AAD1YAF4</accession>
<feature type="compositionally biased region" description="Polar residues" evidence="2">
    <location>
        <begin position="547"/>
        <end position="568"/>
    </location>
</feature>
<feature type="region of interest" description="Disordered" evidence="2">
    <location>
        <begin position="1537"/>
        <end position="1612"/>
    </location>
</feature>
<proteinExistence type="predicted"/>
<feature type="compositionally biased region" description="Basic and acidic residues" evidence="2">
    <location>
        <begin position="170"/>
        <end position="181"/>
    </location>
</feature>
<comment type="caution">
    <text evidence="3">The sequence shown here is derived from an EMBL/GenBank/DDBJ whole genome shotgun (WGS) entry which is preliminary data.</text>
</comment>
<keyword evidence="1" id="KW-0175">Coiled coil</keyword>
<feature type="region of interest" description="Disordered" evidence="2">
    <location>
        <begin position="247"/>
        <end position="268"/>
    </location>
</feature>